<gene>
    <name evidence="1" type="ORF">SAMN03080606_02987</name>
</gene>
<organism evidence="1 2">
    <name type="scientific">Alkaliphilus peptidifermentans DSM 18978</name>
    <dbReference type="NCBI Taxonomy" id="1120976"/>
    <lineage>
        <taxon>Bacteria</taxon>
        <taxon>Bacillati</taxon>
        <taxon>Bacillota</taxon>
        <taxon>Clostridia</taxon>
        <taxon>Peptostreptococcales</taxon>
        <taxon>Natronincolaceae</taxon>
        <taxon>Alkaliphilus</taxon>
    </lineage>
</organism>
<dbReference type="STRING" id="1120976.SAMN03080606_02987"/>
<proteinExistence type="predicted"/>
<dbReference type="SUPFAM" id="SSF52218">
    <property type="entry name" value="Flavoproteins"/>
    <property type="match status" value="1"/>
</dbReference>
<accession>A0A1G5JR16</accession>
<dbReference type="Gene3D" id="3.40.50.360">
    <property type="match status" value="1"/>
</dbReference>
<dbReference type="EMBL" id="FMUS01000021">
    <property type="protein sequence ID" value="SCY90767.1"/>
    <property type="molecule type" value="Genomic_DNA"/>
</dbReference>
<reference evidence="1 2" key="1">
    <citation type="submission" date="2016-10" db="EMBL/GenBank/DDBJ databases">
        <authorList>
            <person name="de Groot N.N."/>
        </authorList>
    </citation>
    <scope>NUCLEOTIDE SEQUENCE [LARGE SCALE GENOMIC DNA]</scope>
    <source>
        <strain evidence="1 2">DSM 18978</strain>
    </source>
</reference>
<sequence>MVTAKRLILINGSPRRNKTSYSFVRTIKMLSEEKNCKVEVIHTIDFFDGKNDLKMLKEMIEGCHIIGLIAPVYVDTLPYPTIWFLEELSKMYSIDLKGKDFFSIAQCGFPEFKFCQPLIDSCRFFAEVCKMNWLGGLGYGGGAILDGALFENLGKKGKNIIKALDLAVVDIIEGKKISCKPQELLTIKIPKFMYRPLAAYLNYSNRKTARSLGVSNIEQKAYLQES</sequence>
<dbReference type="AlphaFoldDB" id="A0A1G5JR16"/>
<dbReference type="RefSeq" id="WP_091545217.1">
    <property type="nucleotide sequence ID" value="NZ_FMUS01000021.1"/>
</dbReference>
<dbReference type="InterPro" id="IPR029039">
    <property type="entry name" value="Flavoprotein-like_sf"/>
</dbReference>
<dbReference type="Proteomes" id="UP000198636">
    <property type="component" value="Unassembled WGS sequence"/>
</dbReference>
<evidence type="ECO:0008006" key="3">
    <source>
        <dbReference type="Google" id="ProtNLM"/>
    </source>
</evidence>
<name>A0A1G5JR16_9FIRM</name>
<protein>
    <recommendedName>
        <fullName evidence="3">Multimeric flavodoxin WrbA</fullName>
    </recommendedName>
</protein>
<keyword evidence="2" id="KW-1185">Reference proteome</keyword>
<dbReference type="OrthoDB" id="1026745at2"/>
<evidence type="ECO:0000313" key="2">
    <source>
        <dbReference type="Proteomes" id="UP000198636"/>
    </source>
</evidence>
<evidence type="ECO:0000313" key="1">
    <source>
        <dbReference type="EMBL" id="SCY90767.1"/>
    </source>
</evidence>